<dbReference type="GO" id="GO:0005604">
    <property type="term" value="C:basement membrane"/>
    <property type="evidence" value="ECO:0007669"/>
    <property type="project" value="UniProtKB-SubCell"/>
</dbReference>
<dbReference type="SMART" id="SM00111">
    <property type="entry name" value="C4"/>
    <property type="match status" value="1"/>
</dbReference>
<keyword evidence="2" id="KW-0964">Secreted</keyword>
<evidence type="ECO:0000256" key="7">
    <source>
        <dbReference type="ARBA" id="ARBA00023157"/>
    </source>
</evidence>
<dbReference type="GO" id="GO:0005201">
    <property type="term" value="F:extracellular matrix structural constituent"/>
    <property type="evidence" value="ECO:0007669"/>
    <property type="project" value="InterPro"/>
</dbReference>
<keyword evidence="5" id="KW-0084">Basement membrane</keyword>
<keyword evidence="6" id="KW-0176">Collagen</keyword>
<comment type="subcellular location">
    <subcellularLocation>
        <location evidence="1">Secreted</location>
        <location evidence="1">Extracellular space</location>
        <location evidence="1">Extracellular matrix</location>
        <location evidence="1">Basement membrane</location>
    </subcellularLocation>
</comment>
<evidence type="ECO:0000256" key="1">
    <source>
        <dbReference type="ARBA" id="ARBA00004302"/>
    </source>
</evidence>
<evidence type="ECO:0000256" key="6">
    <source>
        <dbReference type="ARBA" id="ARBA00023119"/>
    </source>
</evidence>
<accession>A0A7T8KCG4</accession>
<keyword evidence="10" id="KW-1185">Reference proteome</keyword>
<keyword evidence="7" id="KW-1015">Disulfide bond</keyword>
<dbReference type="Gene3D" id="2.170.240.10">
    <property type="entry name" value="Collagen IV, non-collagenous"/>
    <property type="match status" value="1"/>
</dbReference>
<evidence type="ECO:0000256" key="4">
    <source>
        <dbReference type="ARBA" id="ARBA00022737"/>
    </source>
</evidence>
<evidence type="ECO:0000256" key="3">
    <source>
        <dbReference type="ARBA" id="ARBA00022530"/>
    </source>
</evidence>
<dbReference type="PROSITE" id="PS51403">
    <property type="entry name" value="NC1_IV"/>
    <property type="match status" value="1"/>
</dbReference>
<evidence type="ECO:0000259" key="8">
    <source>
        <dbReference type="PROSITE" id="PS51403"/>
    </source>
</evidence>
<dbReference type="Pfam" id="PF01413">
    <property type="entry name" value="C4"/>
    <property type="match status" value="1"/>
</dbReference>
<dbReference type="InterPro" id="IPR036954">
    <property type="entry name" value="Collagen_IV_NC_sf"/>
</dbReference>
<dbReference type="OrthoDB" id="10071882at2759"/>
<evidence type="ECO:0000313" key="9">
    <source>
        <dbReference type="EMBL" id="QQP53350.1"/>
    </source>
</evidence>
<dbReference type="AlphaFoldDB" id="A0A7T8KCG4"/>
<keyword evidence="3" id="KW-0272">Extracellular matrix</keyword>
<evidence type="ECO:0000313" key="10">
    <source>
        <dbReference type="Proteomes" id="UP000595437"/>
    </source>
</evidence>
<dbReference type="GO" id="GO:0005581">
    <property type="term" value="C:collagen trimer"/>
    <property type="evidence" value="ECO:0007669"/>
    <property type="project" value="UniProtKB-KW"/>
</dbReference>
<reference evidence="10" key="1">
    <citation type="submission" date="2021-01" db="EMBL/GenBank/DDBJ databases">
        <title>Caligus Genome Assembly.</title>
        <authorList>
            <person name="Gallardo-Escarate C."/>
        </authorList>
    </citation>
    <scope>NUCLEOTIDE SEQUENCE [LARGE SCALE GENOMIC DNA]</scope>
</reference>
<sequence>HTDAGAEGAGQNLASPGSCLKDFRSRPFIECHGHGRCNYYTSAFSYWLASIEPEQQFVKPMPETLKAGNLKSRVGRCAVCMRNPPPRMAPLRSNK</sequence>
<keyword evidence="4" id="KW-0677">Repeat</keyword>
<proteinExistence type="predicted"/>
<feature type="domain" description="Collagen IV NC1" evidence="8">
    <location>
        <begin position="1"/>
        <end position="84"/>
    </location>
</feature>
<evidence type="ECO:0000256" key="5">
    <source>
        <dbReference type="ARBA" id="ARBA00022869"/>
    </source>
</evidence>
<gene>
    <name evidence="9" type="ORF">FKW44_005806</name>
</gene>
<evidence type="ECO:0000256" key="2">
    <source>
        <dbReference type="ARBA" id="ARBA00022525"/>
    </source>
</evidence>
<feature type="non-terminal residue" evidence="9">
    <location>
        <position position="1"/>
    </location>
</feature>
<dbReference type="InterPro" id="IPR016187">
    <property type="entry name" value="CTDL_fold"/>
</dbReference>
<protein>
    <recommendedName>
        <fullName evidence="8">Collagen IV NC1 domain-containing protein</fullName>
    </recommendedName>
</protein>
<name>A0A7T8KCG4_CALRO</name>
<dbReference type="EMBL" id="CP045893">
    <property type="protein sequence ID" value="QQP53350.1"/>
    <property type="molecule type" value="Genomic_DNA"/>
</dbReference>
<dbReference type="SUPFAM" id="SSF56436">
    <property type="entry name" value="C-type lectin-like"/>
    <property type="match status" value="1"/>
</dbReference>
<dbReference type="InterPro" id="IPR001442">
    <property type="entry name" value="Collagen_IV_NC"/>
</dbReference>
<dbReference type="Proteomes" id="UP000595437">
    <property type="component" value="Chromosome 4"/>
</dbReference>
<organism evidence="9 10">
    <name type="scientific">Caligus rogercresseyi</name>
    <name type="common">Sea louse</name>
    <dbReference type="NCBI Taxonomy" id="217165"/>
    <lineage>
        <taxon>Eukaryota</taxon>
        <taxon>Metazoa</taxon>
        <taxon>Ecdysozoa</taxon>
        <taxon>Arthropoda</taxon>
        <taxon>Crustacea</taxon>
        <taxon>Multicrustacea</taxon>
        <taxon>Hexanauplia</taxon>
        <taxon>Copepoda</taxon>
        <taxon>Siphonostomatoida</taxon>
        <taxon>Caligidae</taxon>
        <taxon>Caligus</taxon>
    </lineage>
</organism>